<evidence type="ECO:0000259" key="1">
    <source>
        <dbReference type="Pfam" id="PF20629"/>
    </source>
</evidence>
<dbReference type="Proteomes" id="UP000373449">
    <property type="component" value="Unassembled WGS sequence"/>
</dbReference>
<evidence type="ECO:0000313" key="3">
    <source>
        <dbReference type="Proteomes" id="UP000373449"/>
    </source>
</evidence>
<protein>
    <submittedName>
        <fullName evidence="2">D-galactarate dehydratase / Altronate hydrolase, C terminus</fullName>
    </submittedName>
</protein>
<dbReference type="Pfam" id="PF20629">
    <property type="entry name" value="GD_AH_C"/>
    <property type="match status" value="1"/>
</dbReference>
<reference evidence="2 3" key="1">
    <citation type="submission" date="2019-03" db="EMBL/GenBank/DDBJ databases">
        <authorList>
            <consortium name="Pathogen Informatics"/>
        </authorList>
    </citation>
    <scope>NUCLEOTIDE SEQUENCE [LARGE SCALE GENOMIC DNA]</scope>
    <source>
        <strain evidence="2 3">NCTC12282</strain>
    </source>
</reference>
<dbReference type="EMBL" id="CAADJA010000002">
    <property type="protein sequence ID" value="VFS49409.1"/>
    <property type="molecule type" value="Genomic_DNA"/>
</dbReference>
<organism evidence="2 3">
    <name type="scientific">Budvicia aquatica</name>
    <dbReference type="NCBI Taxonomy" id="82979"/>
    <lineage>
        <taxon>Bacteria</taxon>
        <taxon>Pseudomonadati</taxon>
        <taxon>Pseudomonadota</taxon>
        <taxon>Gammaproteobacteria</taxon>
        <taxon>Enterobacterales</taxon>
        <taxon>Budviciaceae</taxon>
        <taxon>Budvicia</taxon>
    </lineage>
</organism>
<accession>A0A484ZVE5</accession>
<sequence>MFYDRQGIGICSKPTPSLKLATNNTLWKRQEEDMDINCGNVVDGTETIAEAGERLYTHDSGYGIG</sequence>
<gene>
    <name evidence="2" type="ORF">NCTC12282_03887</name>
</gene>
<name>A0A484ZVE5_9GAMM</name>
<keyword evidence="2" id="KW-0378">Hydrolase</keyword>
<feature type="domain" description="D-galactarate/Altronate dehydratase C-terminal" evidence="1">
    <location>
        <begin position="6"/>
        <end position="57"/>
    </location>
</feature>
<evidence type="ECO:0000313" key="2">
    <source>
        <dbReference type="EMBL" id="VFS49409.1"/>
    </source>
</evidence>
<dbReference type="GO" id="GO:0016787">
    <property type="term" value="F:hydrolase activity"/>
    <property type="evidence" value="ECO:0007669"/>
    <property type="project" value="UniProtKB-KW"/>
</dbReference>
<proteinExistence type="predicted"/>
<dbReference type="InterPro" id="IPR048332">
    <property type="entry name" value="GD_AH_C"/>
</dbReference>
<dbReference type="AlphaFoldDB" id="A0A484ZVE5"/>